<dbReference type="PANTHER" id="PTHR43088:SF1">
    <property type="entry name" value="SUBUNIT OF PYRUVATE:FLAVODOXIN OXIDOREDUCTASE"/>
    <property type="match status" value="1"/>
</dbReference>
<evidence type="ECO:0000256" key="1">
    <source>
        <dbReference type="ARBA" id="ARBA00023002"/>
    </source>
</evidence>
<dbReference type="AlphaFoldDB" id="A0A9D3ABZ0"/>
<dbReference type="Pfam" id="PF01855">
    <property type="entry name" value="POR_N"/>
    <property type="match status" value="1"/>
</dbReference>
<dbReference type="InterPro" id="IPR029061">
    <property type="entry name" value="THDP-binding"/>
</dbReference>
<dbReference type="SUPFAM" id="SSF52922">
    <property type="entry name" value="TK C-terminal domain-like"/>
    <property type="match status" value="1"/>
</dbReference>
<dbReference type="Gene3D" id="3.40.50.970">
    <property type="match status" value="1"/>
</dbReference>
<dbReference type="Proteomes" id="UP000789325">
    <property type="component" value="Unassembled WGS sequence"/>
</dbReference>
<evidence type="ECO:0000259" key="2">
    <source>
        <dbReference type="Pfam" id="PF01855"/>
    </source>
</evidence>
<sequence>MAEKVLMKGNEALAEAAIRAGCRFFFGYPITPQTELAAYMSKRMPKVGGTYLQAESEIAAINMVYGAAAAGARVMTSSSSPGISLKGEGISYMAGADLPGVIINVQRGGPGLGGIQPSQADYWQATRALGHGDFRVVVYAPSTVQEMADLAFTAFDVADEYRTPVMILADGMLGQMMEPVLMPEPRDERIEKPWATTGHKHRRAHNVVNSLYLTADELERLNVERYERYAAIERDEQRAETFLVDDADVVVVAFGASARVARSAVVEARARGVKAGLIRPITLWPFPVDALEAAVPTARAFLSVEMNMGQMVDDVRLVVAGRRPVEFFGRTGGVIPTPVEVLDRIEDLDERMKRGGE</sequence>
<dbReference type="Pfam" id="PF17147">
    <property type="entry name" value="PFOR_II"/>
    <property type="match status" value="1"/>
</dbReference>
<evidence type="ECO:0000313" key="4">
    <source>
        <dbReference type="EMBL" id="HJH42780.1"/>
    </source>
</evidence>
<dbReference type="InterPro" id="IPR033412">
    <property type="entry name" value="PFOR_II"/>
</dbReference>
<dbReference type="InterPro" id="IPR002880">
    <property type="entry name" value="Pyrv_Fd/Flavodoxin_OxRdtase_N"/>
</dbReference>
<accession>A0A9D3ABZ0</accession>
<dbReference type="InterPro" id="IPR052368">
    <property type="entry name" value="2-oxoacid_oxidoreductase"/>
</dbReference>
<proteinExistence type="predicted"/>
<dbReference type="NCBIfam" id="NF005507">
    <property type="entry name" value="PRK07119.1"/>
    <property type="match status" value="1"/>
</dbReference>
<dbReference type="EMBL" id="DYZL01000057">
    <property type="protein sequence ID" value="HJH42780.1"/>
    <property type="molecule type" value="Genomic_DNA"/>
</dbReference>
<feature type="domain" description="Pyruvate flavodoxin/ferredoxin oxidoreductase pyrimidine binding" evidence="2">
    <location>
        <begin position="15"/>
        <end position="196"/>
    </location>
</feature>
<dbReference type="PANTHER" id="PTHR43088">
    <property type="entry name" value="SUBUNIT OF PYRUVATE:FLAVODOXIN OXIDOREDUCTASE-RELATED"/>
    <property type="match status" value="1"/>
</dbReference>
<name>A0A9D3ABZ0_9ACTN</name>
<evidence type="ECO:0000313" key="5">
    <source>
        <dbReference type="Proteomes" id="UP000789325"/>
    </source>
</evidence>
<evidence type="ECO:0000259" key="3">
    <source>
        <dbReference type="Pfam" id="PF17147"/>
    </source>
</evidence>
<dbReference type="GO" id="GO:0016491">
    <property type="term" value="F:oxidoreductase activity"/>
    <property type="evidence" value="ECO:0007669"/>
    <property type="project" value="UniProtKB-KW"/>
</dbReference>
<dbReference type="Gene3D" id="3.40.50.920">
    <property type="match status" value="1"/>
</dbReference>
<dbReference type="SUPFAM" id="SSF52518">
    <property type="entry name" value="Thiamin diphosphate-binding fold (THDP-binding)"/>
    <property type="match status" value="1"/>
</dbReference>
<feature type="domain" description="Pyruvate:ferredoxin oxidoreductase core" evidence="3">
    <location>
        <begin position="247"/>
        <end position="341"/>
    </location>
</feature>
<keyword evidence="1" id="KW-0560">Oxidoreductase</keyword>
<dbReference type="CDD" id="cd07034">
    <property type="entry name" value="TPP_PYR_PFOR_IOR-alpha_like"/>
    <property type="match status" value="1"/>
</dbReference>
<organism evidence="4 5">
    <name type="scientific">Rubneribacter badeniensis</name>
    <dbReference type="NCBI Taxonomy" id="2070688"/>
    <lineage>
        <taxon>Bacteria</taxon>
        <taxon>Bacillati</taxon>
        <taxon>Actinomycetota</taxon>
        <taxon>Coriobacteriia</taxon>
        <taxon>Eggerthellales</taxon>
        <taxon>Eggerthellaceae</taxon>
        <taxon>Rubneribacter</taxon>
    </lineage>
</organism>
<dbReference type="InterPro" id="IPR009014">
    <property type="entry name" value="Transketo_C/PFOR_II"/>
</dbReference>
<gene>
    <name evidence="4" type="ORF">K8V16_03200</name>
</gene>
<comment type="caution">
    <text evidence="4">The sequence shown here is derived from an EMBL/GenBank/DDBJ whole genome shotgun (WGS) entry which is preliminary data.</text>
</comment>
<reference evidence="4" key="1">
    <citation type="journal article" date="2021" name="PeerJ">
        <title>Extensive microbial diversity within the chicken gut microbiome revealed by metagenomics and culture.</title>
        <authorList>
            <person name="Gilroy R."/>
            <person name="Ravi A."/>
            <person name="Getino M."/>
            <person name="Pursley I."/>
            <person name="Horton D.L."/>
            <person name="Alikhan N.F."/>
            <person name="Baker D."/>
            <person name="Gharbi K."/>
            <person name="Hall N."/>
            <person name="Watson M."/>
            <person name="Adriaenssens E.M."/>
            <person name="Foster-Nyarko E."/>
            <person name="Jarju S."/>
            <person name="Secka A."/>
            <person name="Antonio M."/>
            <person name="Oren A."/>
            <person name="Chaudhuri R.R."/>
            <person name="La Ragione R."/>
            <person name="Hildebrand F."/>
            <person name="Pallen M.J."/>
        </authorList>
    </citation>
    <scope>NUCLEOTIDE SEQUENCE</scope>
    <source>
        <strain evidence="4">USAMLcec12-2067</strain>
    </source>
</reference>
<reference evidence="4" key="2">
    <citation type="submission" date="2021-09" db="EMBL/GenBank/DDBJ databases">
        <authorList>
            <person name="Gilroy R."/>
        </authorList>
    </citation>
    <scope>NUCLEOTIDE SEQUENCE</scope>
    <source>
        <strain evidence="4">USAMLcec12-2067</strain>
    </source>
</reference>
<protein>
    <submittedName>
        <fullName evidence="4">3-methyl-2-oxobutanoate dehydrogenase subunit VorB</fullName>
    </submittedName>
</protein>
<dbReference type="GO" id="GO:0000287">
    <property type="term" value="F:magnesium ion binding"/>
    <property type="evidence" value="ECO:0007669"/>
    <property type="project" value="UniProtKB-ARBA"/>
</dbReference>